<comment type="cofactor">
    <cofactor evidence="17">
        <name>Ca(2+)</name>
        <dbReference type="ChEBI" id="CHEBI:29108"/>
    </cofactor>
    <text evidence="17">Binds 1 Ca(2+) ion per monomer. In the dimeric form the Ca(2+) is bound by different amino acids with binding of each Ca(2+) shared with ligands coming from each monomer. The Ca(2+) ion may have a role in catalysis.</text>
</comment>
<name>A0A0N0GKI9_9NEIS</name>
<keyword evidence="14 17" id="KW-0998">Cell outer membrane</keyword>
<dbReference type="EC" id="3.1.1.4" evidence="17"/>
<comment type="catalytic activity">
    <reaction evidence="2 17">
        <text>a 1,2-diacyl-sn-glycero-3-phosphocholine + H2O = a 1-acyl-sn-glycero-3-phosphocholine + a fatty acid + H(+)</text>
        <dbReference type="Rhea" id="RHEA:15801"/>
        <dbReference type="ChEBI" id="CHEBI:15377"/>
        <dbReference type="ChEBI" id="CHEBI:15378"/>
        <dbReference type="ChEBI" id="CHEBI:28868"/>
        <dbReference type="ChEBI" id="CHEBI:57643"/>
        <dbReference type="ChEBI" id="CHEBI:58168"/>
        <dbReference type="EC" id="3.1.1.4"/>
    </reaction>
</comment>
<comment type="catalytic activity">
    <reaction evidence="1 17">
        <text>a 1,2-diacyl-sn-glycero-3-phosphocholine + H2O = a 2-acyl-sn-glycero-3-phosphocholine + a fatty acid + H(+)</text>
        <dbReference type="Rhea" id="RHEA:18689"/>
        <dbReference type="ChEBI" id="CHEBI:15377"/>
        <dbReference type="ChEBI" id="CHEBI:15378"/>
        <dbReference type="ChEBI" id="CHEBI:28868"/>
        <dbReference type="ChEBI" id="CHEBI:57643"/>
        <dbReference type="ChEBI" id="CHEBI:57875"/>
        <dbReference type="EC" id="3.1.1.32"/>
    </reaction>
</comment>
<keyword evidence="8 17" id="KW-0732">Signal</keyword>
<keyword evidence="7 16" id="KW-0479">Metal-binding</keyword>
<feature type="active site" description="Proton acceptor" evidence="15">
    <location>
        <position position="306"/>
    </location>
</feature>
<gene>
    <name evidence="18" type="ORF">WG78_21275</name>
</gene>
<evidence type="ECO:0000256" key="1">
    <source>
        <dbReference type="ARBA" id="ARBA00000111"/>
    </source>
</evidence>
<evidence type="ECO:0000256" key="11">
    <source>
        <dbReference type="ARBA" id="ARBA00022963"/>
    </source>
</evidence>
<evidence type="ECO:0000256" key="2">
    <source>
        <dbReference type="ARBA" id="ARBA00001604"/>
    </source>
</evidence>
<evidence type="ECO:0000256" key="5">
    <source>
        <dbReference type="ARBA" id="ARBA00022452"/>
    </source>
</evidence>
<evidence type="ECO:0000256" key="8">
    <source>
        <dbReference type="ARBA" id="ARBA00022729"/>
    </source>
</evidence>
<comment type="subunit">
    <text evidence="4 17">Homodimer; dimerization is reversible, and the dimeric form is the active one.</text>
</comment>
<evidence type="ECO:0000313" key="19">
    <source>
        <dbReference type="Proteomes" id="UP000037939"/>
    </source>
</evidence>
<evidence type="ECO:0000256" key="12">
    <source>
        <dbReference type="ARBA" id="ARBA00023098"/>
    </source>
</evidence>
<keyword evidence="9 17" id="KW-0378">Hydrolase</keyword>
<evidence type="ECO:0000256" key="7">
    <source>
        <dbReference type="ARBA" id="ARBA00022723"/>
    </source>
</evidence>
<dbReference type="PRINTS" id="PR01486">
    <property type="entry name" value="PHPHLIPASEA1"/>
</dbReference>
<keyword evidence="12 17" id="KW-0443">Lipid metabolism</keyword>
<dbReference type="GO" id="GO:0008970">
    <property type="term" value="F:phospholipase A1 activity"/>
    <property type="evidence" value="ECO:0007669"/>
    <property type="project" value="UniProtKB-EC"/>
</dbReference>
<comment type="caution">
    <text evidence="18">The sequence shown here is derived from an EMBL/GenBank/DDBJ whole genome shotgun (WGS) entry which is preliminary data.</text>
</comment>
<proteinExistence type="inferred from homology"/>
<comment type="similarity">
    <text evidence="3 17">Belongs to the phospholipase A1 family.</text>
</comment>
<keyword evidence="10 16" id="KW-0106">Calcium</keyword>
<comment type="subcellular location">
    <subcellularLocation>
        <location evidence="17">Cell outer membrane</location>
        <topology evidence="17">Multi-pass membrane protein</topology>
    </subcellularLocation>
    <text evidence="17">One of the very few enzymes located there.</text>
</comment>
<feature type="binding site" description="in dimeric form" evidence="16">
    <location>
        <position position="269"/>
    </location>
    <ligand>
        <name>Ca(2+)</name>
        <dbReference type="ChEBI" id="CHEBI:29108"/>
        <label>1</label>
    </ligand>
</feature>
<dbReference type="PANTHER" id="PTHR40457:SF1">
    <property type="entry name" value="PHOSPHOLIPASE A1"/>
    <property type="match status" value="1"/>
</dbReference>
<feature type="active site" description="Nucleophile" evidence="15">
    <location>
        <position position="308"/>
    </location>
</feature>
<dbReference type="STRING" id="857265.WG78_21275"/>
<dbReference type="PANTHER" id="PTHR40457">
    <property type="entry name" value="PHOSPHOLIPASE A1"/>
    <property type="match status" value="1"/>
</dbReference>
<dbReference type="AlphaFoldDB" id="A0A0N0GKI9"/>
<keyword evidence="13" id="KW-0472">Membrane</keyword>
<dbReference type="Proteomes" id="UP000037939">
    <property type="component" value="Unassembled WGS sequence"/>
</dbReference>
<keyword evidence="5" id="KW-1134">Transmembrane beta strand</keyword>
<evidence type="ECO:0000256" key="6">
    <source>
        <dbReference type="ARBA" id="ARBA00022692"/>
    </source>
</evidence>
<accession>A0A0N0GKI9</accession>
<evidence type="ECO:0000256" key="10">
    <source>
        <dbReference type="ARBA" id="ARBA00022837"/>
    </source>
</evidence>
<reference evidence="18 19" key="1">
    <citation type="submission" date="2015-07" db="EMBL/GenBank/DDBJ databases">
        <title>Draft genome sequence of the Amantichitinum ursilacus IGB-41, a new chitin-degrading bacterium.</title>
        <authorList>
            <person name="Kirstahler P."/>
            <person name="Guenther M."/>
            <person name="Grumaz C."/>
            <person name="Rupp S."/>
            <person name="Zibek S."/>
            <person name="Sohn K."/>
        </authorList>
    </citation>
    <scope>NUCLEOTIDE SEQUENCE [LARGE SCALE GENOMIC DNA]</scope>
    <source>
        <strain evidence="18 19">IGB-41</strain>
    </source>
</reference>
<dbReference type="GO" id="GO:0009279">
    <property type="term" value="C:cell outer membrane"/>
    <property type="evidence" value="ECO:0007669"/>
    <property type="project" value="UniProtKB-SubCell"/>
</dbReference>
<evidence type="ECO:0000256" key="3">
    <source>
        <dbReference type="ARBA" id="ARBA00010525"/>
    </source>
</evidence>
<keyword evidence="11 17" id="KW-0442">Lipid degradation</keyword>
<evidence type="ECO:0000313" key="18">
    <source>
        <dbReference type="EMBL" id="KPC49093.1"/>
    </source>
</evidence>
<keyword evidence="19" id="KW-1185">Reference proteome</keyword>
<keyword evidence="6" id="KW-0812">Transmembrane</keyword>
<dbReference type="InterPro" id="IPR036541">
    <property type="entry name" value="PLipase_A1_sf"/>
</dbReference>
<feature type="binding site" description="in dimeric form" evidence="16">
    <location>
        <position position="316"/>
    </location>
    <ligand>
        <name>Ca(2+)</name>
        <dbReference type="ChEBI" id="CHEBI:29108"/>
        <label>1</label>
    </ligand>
</feature>
<dbReference type="GO" id="GO:0046872">
    <property type="term" value="F:metal ion binding"/>
    <property type="evidence" value="ECO:0007669"/>
    <property type="project" value="UniProtKB-KW"/>
</dbReference>
<dbReference type="EC" id="3.1.1.32" evidence="17"/>
<dbReference type="Pfam" id="PF02253">
    <property type="entry name" value="PLA1"/>
    <property type="match status" value="1"/>
</dbReference>
<dbReference type="Gene3D" id="2.40.230.10">
    <property type="entry name" value="Phospholipase A1"/>
    <property type="match status" value="1"/>
</dbReference>
<evidence type="ECO:0000256" key="9">
    <source>
        <dbReference type="ARBA" id="ARBA00022801"/>
    </source>
</evidence>
<evidence type="ECO:0000256" key="4">
    <source>
        <dbReference type="ARBA" id="ARBA00011702"/>
    </source>
</evidence>
<dbReference type="OrthoDB" id="188433at2"/>
<dbReference type="GO" id="GO:0016042">
    <property type="term" value="P:lipid catabolic process"/>
    <property type="evidence" value="ECO:0007669"/>
    <property type="project" value="UniProtKB-KW"/>
</dbReference>
<evidence type="ECO:0000256" key="15">
    <source>
        <dbReference type="PIRSR" id="PIRSR603187-1"/>
    </source>
</evidence>
<dbReference type="SUPFAM" id="SSF56931">
    <property type="entry name" value="Outer membrane phospholipase A (OMPLA)"/>
    <property type="match status" value="1"/>
</dbReference>
<evidence type="ECO:0000256" key="13">
    <source>
        <dbReference type="ARBA" id="ARBA00023136"/>
    </source>
</evidence>
<evidence type="ECO:0000256" key="16">
    <source>
        <dbReference type="PIRSR" id="PIRSR603187-2"/>
    </source>
</evidence>
<organism evidence="18 19">
    <name type="scientific">Amantichitinum ursilacus</name>
    <dbReference type="NCBI Taxonomy" id="857265"/>
    <lineage>
        <taxon>Bacteria</taxon>
        <taxon>Pseudomonadati</taxon>
        <taxon>Pseudomonadota</taxon>
        <taxon>Betaproteobacteria</taxon>
        <taxon>Neisseriales</taxon>
        <taxon>Chitinibacteraceae</taxon>
        <taxon>Amantichitinum</taxon>
    </lineage>
</organism>
<feature type="binding site" description="in dimeric form" evidence="16">
    <location>
        <position position="352"/>
    </location>
    <ligand>
        <name>Ca(2+)</name>
        <dbReference type="ChEBI" id="CHEBI:29108"/>
        <label>1</label>
    </ligand>
</feature>
<feature type="signal peptide" evidence="17">
    <location>
        <begin position="1"/>
        <end position="32"/>
    </location>
</feature>
<evidence type="ECO:0000256" key="17">
    <source>
        <dbReference type="RuleBase" id="RU366027"/>
    </source>
</evidence>
<protein>
    <recommendedName>
        <fullName evidence="17">Phospholipase A1</fullName>
        <ecNumber evidence="17">3.1.1.32</ecNumber>
        <ecNumber evidence="17">3.1.1.4</ecNumber>
    </recommendedName>
    <alternativeName>
        <fullName evidence="17">Phosphatidylcholine 1-acylhydrolase</fullName>
    </alternativeName>
</protein>
<dbReference type="RefSeq" id="WP_152969343.1">
    <property type="nucleotide sequence ID" value="NZ_LAQT01000038.1"/>
</dbReference>
<dbReference type="InterPro" id="IPR003187">
    <property type="entry name" value="PLipase_A1"/>
</dbReference>
<evidence type="ECO:0000256" key="14">
    <source>
        <dbReference type="ARBA" id="ARBA00023237"/>
    </source>
</evidence>
<sequence length="444" mass="48598">MPTSTLHHPLKRPFNLRALACALALISLPALAEVNVLHPASSVQPGAPLTLTLLIDNPTQANLAVAIPPQIQATVSNADFPNLAPFTLTRVGNSGDNVSLKPGEFRRVAYSTALPTTLRGAVRVQVIGFDTAPVLIAIDQGDKATLKAKVEAEKAAQADAANTKATDNLVQYGAAAPTTATAAVAAAQVATPGGLDTDTAALLRSTESRLTGYEPMYFAVGKNGDWNAKFQISFKYRLMLPADPASRSFLDNIYFAYSQRSFWNLSEKSHPFDDSSYMPSLFYYVPDTGIQSSWYRRLGLEAGLRHESNGKGDPGSRSFNSVYVEPILHFGDPTKNEWVVAPKLYWYPIDSDNPDMRNYRGYVDLNVSYGNANGWQFATTLRKGTKSDYGSAEFQATYPVARIWRGLGGYLFADYFTGYGEDLEGYNAHTNQVRVGYSITRWAW</sequence>
<feature type="chain" id="PRO_5019621672" description="Phospholipase A1" evidence="17">
    <location>
        <begin position="33"/>
        <end position="444"/>
    </location>
</feature>
<dbReference type="EMBL" id="LAQT01000038">
    <property type="protein sequence ID" value="KPC49093.1"/>
    <property type="molecule type" value="Genomic_DNA"/>
</dbReference>
<dbReference type="GO" id="GO:0004623">
    <property type="term" value="F:phospholipase A2 activity"/>
    <property type="evidence" value="ECO:0007669"/>
    <property type="project" value="UniProtKB-EC"/>
</dbReference>
<comment type="function">
    <text evidence="17">Hydrolysis of phosphatidylcholine with phospholipase A2 (EC 3.1.1.4) and phospholipase A1 (EC 3.1.1.32) activities.</text>
</comment>